<organism evidence="5 6">
    <name type="scientific">Anaerovirgula multivorans</name>
    <dbReference type="NCBI Taxonomy" id="312168"/>
    <lineage>
        <taxon>Bacteria</taxon>
        <taxon>Bacillati</taxon>
        <taxon>Bacillota</taxon>
        <taxon>Clostridia</taxon>
        <taxon>Peptostreptococcales</taxon>
        <taxon>Natronincolaceae</taxon>
        <taxon>Anaerovirgula</taxon>
    </lineage>
</organism>
<evidence type="ECO:0000313" key="5">
    <source>
        <dbReference type="EMBL" id="SNS40209.1"/>
    </source>
</evidence>
<sequence>MELSKITRLVSQFINDSDFNKVPEIGINRIYDQPLIAVASANDKLFAQLKNPDIIDKNHKNPKEWLEDAESIISYFLPFSAEIRQANKGDGLPAIEWLYGRIEGEECNKKLREFIVEEISRQGGKAVAPALSLDFKVKHNKSNWSERHVAFIAGLGTFGLSKSLITEKGCAGRYGSVITNIELQTTIRQYEDLYDYCIMCGACISRCPVKAIHEKGKDDKVCQQFIDEEIYTKYAPRYGCGKCQTALPCEDVNPNK</sequence>
<dbReference type="PANTHER" id="PTHR42827">
    <property type="entry name" value="IRON-SULFUR CLUSTER-BINDING PROTEIN-RELATED"/>
    <property type="match status" value="1"/>
</dbReference>
<dbReference type="SUPFAM" id="SSF46548">
    <property type="entry name" value="alpha-helical ferredoxin"/>
    <property type="match status" value="1"/>
</dbReference>
<dbReference type="PROSITE" id="PS51379">
    <property type="entry name" value="4FE4S_FER_2"/>
    <property type="match status" value="1"/>
</dbReference>
<dbReference type="AlphaFoldDB" id="A0A239E6Y4"/>
<keyword evidence="1" id="KW-0479">Metal-binding</keyword>
<dbReference type="GO" id="GO:0051536">
    <property type="term" value="F:iron-sulfur cluster binding"/>
    <property type="evidence" value="ECO:0007669"/>
    <property type="project" value="UniProtKB-KW"/>
</dbReference>
<dbReference type="Pfam" id="PF00037">
    <property type="entry name" value="Fer4"/>
    <property type="match status" value="1"/>
</dbReference>
<reference evidence="5 6" key="1">
    <citation type="submission" date="2017-06" db="EMBL/GenBank/DDBJ databases">
        <authorList>
            <person name="Kim H.J."/>
            <person name="Triplett B.A."/>
        </authorList>
    </citation>
    <scope>NUCLEOTIDE SEQUENCE [LARGE SCALE GENOMIC DNA]</scope>
    <source>
        <strain evidence="5 6">SCA</strain>
    </source>
</reference>
<feature type="domain" description="4Fe-4S ferredoxin-type" evidence="4">
    <location>
        <begin position="187"/>
        <end position="217"/>
    </location>
</feature>
<keyword evidence="6" id="KW-1185">Reference proteome</keyword>
<dbReference type="Proteomes" id="UP000198304">
    <property type="component" value="Unassembled WGS sequence"/>
</dbReference>
<keyword evidence="3" id="KW-0411">Iron-sulfur</keyword>
<dbReference type="InterPro" id="IPR017900">
    <property type="entry name" value="4Fe4S_Fe_S_CS"/>
</dbReference>
<dbReference type="RefSeq" id="WP_089282959.1">
    <property type="nucleotide sequence ID" value="NZ_FZOJ01000009.1"/>
</dbReference>
<gene>
    <name evidence="5" type="ORF">SAMN05446037_100994</name>
</gene>
<name>A0A239E6Y4_9FIRM</name>
<dbReference type="PANTHER" id="PTHR42827:SF1">
    <property type="entry name" value="IRON-SULFUR CLUSTER-BINDING PROTEIN"/>
    <property type="match status" value="1"/>
</dbReference>
<evidence type="ECO:0000256" key="3">
    <source>
        <dbReference type="ARBA" id="ARBA00023014"/>
    </source>
</evidence>
<dbReference type="EMBL" id="FZOJ01000009">
    <property type="protein sequence ID" value="SNS40209.1"/>
    <property type="molecule type" value="Genomic_DNA"/>
</dbReference>
<evidence type="ECO:0000313" key="6">
    <source>
        <dbReference type="Proteomes" id="UP000198304"/>
    </source>
</evidence>
<keyword evidence="2" id="KW-0408">Iron</keyword>
<evidence type="ECO:0000256" key="2">
    <source>
        <dbReference type="ARBA" id="ARBA00023004"/>
    </source>
</evidence>
<dbReference type="GO" id="GO:0046872">
    <property type="term" value="F:metal ion binding"/>
    <property type="evidence" value="ECO:0007669"/>
    <property type="project" value="UniProtKB-KW"/>
</dbReference>
<dbReference type="Gene3D" id="3.30.70.20">
    <property type="match status" value="1"/>
</dbReference>
<dbReference type="InterPro" id="IPR017896">
    <property type="entry name" value="4Fe4S_Fe-S-bd"/>
</dbReference>
<accession>A0A239E6Y4</accession>
<evidence type="ECO:0000259" key="4">
    <source>
        <dbReference type="PROSITE" id="PS51379"/>
    </source>
</evidence>
<evidence type="ECO:0000256" key="1">
    <source>
        <dbReference type="ARBA" id="ARBA00022723"/>
    </source>
</evidence>
<proteinExistence type="predicted"/>
<dbReference type="PROSITE" id="PS00198">
    <property type="entry name" value="4FE4S_FER_1"/>
    <property type="match status" value="1"/>
</dbReference>
<dbReference type="OrthoDB" id="9784571at2"/>
<protein>
    <submittedName>
        <fullName evidence="5">4Fe-4S binding domain-containing protein</fullName>
    </submittedName>
</protein>